<dbReference type="KEGG" id="cut:CUTER_08320"/>
<reference evidence="7" key="2">
    <citation type="submission" date="2015-05" db="EMBL/GenBank/DDBJ databases">
        <title>Complete genome sequence of Corynebacterium uterequi DSM 45634, isolated from the uterus of a maiden mare.</title>
        <authorList>
            <person name="Ruckert C."/>
            <person name="Albersmeier A."/>
            <person name="Winkler A."/>
            <person name="Tauch A."/>
        </authorList>
    </citation>
    <scope>NUCLEOTIDE SEQUENCE [LARGE SCALE GENOMIC DNA]</scope>
    <source>
        <strain evidence="7">DSM 45634</strain>
    </source>
</reference>
<evidence type="ECO:0000256" key="5">
    <source>
        <dbReference type="ARBA" id="ARBA00023186"/>
    </source>
</evidence>
<dbReference type="AlphaFoldDB" id="A0A0G3HEE6"/>
<name>A0A0G3HEE6_9CORY</name>
<dbReference type="Gene3D" id="3.90.640.10">
    <property type="entry name" value="Actin, Chain A, domain 4"/>
    <property type="match status" value="1"/>
</dbReference>
<dbReference type="GO" id="GO:0005524">
    <property type="term" value="F:ATP binding"/>
    <property type="evidence" value="ECO:0007669"/>
    <property type="project" value="UniProtKB-KW"/>
</dbReference>
<reference evidence="6 7" key="1">
    <citation type="journal article" date="2015" name="Genome Announc.">
        <title>Virulence Factor Genes Detected in the Complete Genome Sequence of Corynebacterium uterequi DSM 45634, Isolated from the Uterus of a Maiden Mare.</title>
        <authorList>
            <person name="Ruckert C."/>
            <person name="Kriete M."/>
            <person name="Jaenicke S."/>
            <person name="Winkler A."/>
            <person name="Tauch A."/>
        </authorList>
    </citation>
    <scope>NUCLEOTIDE SEQUENCE [LARGE SCALE GENOMIC DNA]</scope>
    <source>
        <strain evidence="6 7">DSM 45634</strain>
    </source>
</reference>
<keyword evidence="3" id="KW-0067">ATP-binding</keyword>
<dbReference type="PANTHER" id="PTHR19375">
    <property type="entry name" value="HEAT SHOCK PROTEIN 70KDA"/>
    <property type="match status" value="1"/>
</dbReference>
<dbReference type="RefSeq" id="WP_047260018.1">
    <property type="nucleotide sequence ID" value="NZ_CP011546.1"/>
</dbReference>
<dbReference type="PRINTS" id="PR00301">
    <property type="entry name" value="HEATSHOCK70"/>
</dbReference>
<keyword evidence="4" id="KW-0346">Stress response</keyword>
<organism evidence="6 7">
    <name type="scientific">Corynebacterium uterequi</name>
    <dbReference type="NCBI Taxonomy" id="1072256"/>
    <lineage>
        <taxon>Bacteria</taxon>
        <taxon>Bacillati</taxon>
        <taxon>Actinomycetota</taxon>
        <taxon>Actinomycetes</taxon>
        <taxon>Mycobacteriales</taxon>
        <taxon>Corynebacteriaceae</taxon>
        <taxon>Corynebacterium</taxon>
    </lineage>
</organism>
<evidence type="ECO:0000256" key="2">
    <source>
        <dbReference type="ARBA" id="ARBA00022741"/>
    </source>
</evidence>
<accession>A0A0G3HEE6</accession>
<dbReference type="Gene3D" id="3.30.420.40">
    <property type="match status" value="2"/>
</dbReference>
<sequence length="489" mass="53262">MRVGIDFGTTRTVVAVADRGNYPVIAMRDAWGDSHDYLPSAVALRDDEITAGWEALTGDGATLARSFKRLLADPSVNGRTPVRMGEYSRPLYEVLSAYADEVARQIRRYQEEIGDTSTIQAVLGVPANASSAQRLLTLDAFMRAGIGVLAMVNEPSAAAFEYTHRHPRTLNSKRSSILVYDLGGGTFDTSLVHIDGTAHTVVSARGISRLGGDDFDEILLTMALKAADREGDAFGYRMRSKLLDEARSAKEQLKPQSKRLVLDLGGDVTFIDVNDFYDEIRPLIARTIDSMAQLIGYEDSLTDTDIAGIYLVGGSSALPVVPRMLRERYARRVHRSPIPGASTAVGLAIAADPSTDFNLVDRTARGIGVFRERDAGEGVTFDPLVGLDTQPDDDGIIRVTRRYRAAHNVGVFRFVEYTELNENGEPGDMALLKEVIVPFEAGLSARPDLSSIVVERRDHGPEVVEKIRINADGIARVSIELPETGLVVG</sequence>
<dbReference type="Proteomes" id="UP000035548">
    <property type="component" value="Chromosome"/>
</dbReference>
<dbReference type="PROSITE" id="PS00329">
    <property type="entry name" value="HSP70_2"/>
    <property type="match status" value="1"/>
</dbReference>
<dbReference type="STRING" id="1072256.CUTER_08320"/>
<evidence type="ECO:0000313" key="6">
    <source>
        <dbReference type="EMBL" id="AKK11649.1"/>
    </source>
</evidence>
<evidence type="ECO:0000256" key="4">
    <source>
        <dbReference type="ARBA" id="ARBA00023016"/>
    </source>
</evidence>
<proteinExistence type="inferred from homology"/>
<gene>
    <name evidence="6" type="ORF">CUTER_08320</name>
</gene>
<evidence type="ECO:0000313" key="7">
    <source>
        <dbReference type="Proteomes" id="UP000035548"/>
    </source>
</evidence>
<dbReference type="InterPro" id="IPR013126">
    <property type="entry name" value="Hsp_70_fam"/>
</dbReference>
<dbReference type="SUPFAM" id="SSF53067">
    <property type="entry name" value="Actin-like ATPase domain"/>
    <property type="match status" value="2"/>
</dbReference>
<keyword evidence="7" id="KW-1185">Reference proteome</keyword>
<dbReference type="EMBL" id="CP011546">
    <property type="protein sequence ID" value="AKK11649.1"/>
    <property type="molecule type" value="Genomic_DNA"/>
</dbReference>
<dbReference type="InterPro" id="IPR018181">
    <property type="entry name" value="Heat_shock_70_CS"/>
</dbReference>
<dbReference type="PATRIC" id="fig|1072256.5.peg.1643"/>
<dbReference type="PROSITE" id="PS01036">
    <property type="entry name" value="HSP70_3"/>
    <property type="match status" value="1"/>
</dbReference>
<dbReference type="InterPro" id="IPR043129">
    <property type="entry name" value="ATPase_NBD"/>
</dbReference>
<evidence type="ECO:0000256" key="1">
    <source>
        <dbReference type="ARBA" id="ARBA00007381"/>
    </source>
</evidence>
<keyword evidence="5" id="KW-0143">Chaperone</keyword>
<protein>
    <submittedName>
        <fullName evidence="6">Molecular chaperone</fullName>
    </submittedName>
</protein>
<dbReference type="Pfam" id="PF00012">
    <property type="entry name" value="HSP70"/>
    <property type="match status" value="1"/>
</dbReference>
<keyword evidence="2" id="KW-0547">Nucleotide-binding</keyword>
<dbReference type="OrthoDB" id="9766019at2"/>
<dbReference type="GO" id="GO:0140662">
    <property type="term" value="F:ATP-dependent protein folding chaperone"/>
    <property type="evidence" value="ECO:0007669"/>
    <property type="project" value="InterPro"/>
</dbReference>
<evidence type="ECO:0000256" key="3">
    <source>
        <dbReference type="ARBA" id="ARBA00022840"/>
    </source>
</evidence>
<comment type="similarity">
    <text evidence="1">Belongs to the heat shock protein 70 family.</text>
</comment>